<reference evidence="7 8" key="1">
    <citation type="submission" date="2018-05" db="EMBL/GenBank/DDBJ databases">
        <title>Genomic Encyclopedia of Type Strains, Phase IV (KMG-IV): sequencing the most valuable type-strain genomes for metagenomic binning, comparative biology and taxonomic classification.</title>
        <authorList>
            <person name="Goeker M."/>
        </authorList>
    </citation>
    <scope>NUCLEOTIDE SEQUENCE [LARGE SCALE GENOMIC DNA]</scope>
    <source>
        <strain evidence="7 8">JC118</strain>
    </source>
</reference>
<dbReference type="Pfam" id="PF08543">
    <property type="entry name" value="Phos_pyr_kin"/>
    <property type="match status" value="1"/>
</dbReference>
<dbReference type="OrthoDB" id="9800808at2"/>
<dbReference type="GO" id="GO:0008478">
    <property type="term" value="F:pyridoxal kinase activity"/>
    <property type="evidence" value="ECO:0007669"/>
    <property type="project" value="UniProtKB-EC"/>
</dbReference>
<dbReference type="STRING" id="1034346.GCA_000313565_01134"/>
<keyword evidence="2" id="KW-0808">Transferase</keyword>
<organism evidence="7 8">
    <name type="scientific">Dielma fastidiosa</name>
    <dbReference type="NCBI Taxonomy" id="1034346"/>
    <lineage>
        <taxon>Bacteria</taxon>
        <taxon>Bacillati</taxon>
        <taxon>Bacillota</taxon>
        <taxon>Erysipelotrichia</taxon>
        <taxon>Erysipelotrichales</taxon>
        <taxon>Erysipelotrichaceae</taxon>
        <taxon>Dielma</taxon>
    </lineage>
</organism>
<dbReference type="EC" id="2.7.1.35" evidence="1"/>
<name>A0A318KMF6_9FIRM</name>
<evidence type="ECO:0000256" key="1">
    <source>
        <dbReference type="ARBA" id="ARBA00012104"/>
    </source>
</evidence>
<dbReference type="Proteomes" id="UP000247612">
    <property type="component" value="Unassembled WGS sequence"/>
</dbReference>
<evidence type="ECO:0000313" key="7">
    <source>
        <dbReference type="EMBL" id="PXX78961.1"/>
    </source>
</evidence>
<evidence type="ECO:0000256" key="3">
    <source>
        <dbReference type="ARBA" id="ARBA00022741"/>
    </source>
</evidence>
<dbReference type="InterPro" id="IPR029056">
    <property type="entry name" value="Ribokinase-like"/>
</dbReference>
<dbReference type="EMBL" id="QJKH01000006">
    <property type="protein sequence ID" value="PXX78961.1"/>
    <property type="molecule type" value="Genomic_DNA"/>
</dbReference>
<protein>
    <recommendedName>
        <fullName evidence="1">pyridoxal kinase</fullName>
        <ecNumber evidence="1">2.7.1.35</ecNumber>
    </recommendedName>
</protein>
<dbReference type="InterPro" id="IPR013749">
    <property type="entry name" value="PM/HMP-P_kinase-1"/>
</dbReference>
<evidence type="ECO:0000256" key="2">
    <source>
        <dbReference type="ARBA" id="ARBA00022679"/>
    </source>
</evidence>
<comment type="caution">
    <text evidence="7">The sequence shown here is derived from an EMBL/GenBank/DDBJ whole genome shotgun (WGS) entry which is preliminary data.</text>
</comment>
<dbReference type="InterPro" id="IPR004625">
    <property type="entry name" value="PyrdxlKinase"/>
</dbReference>
<dbReference type="RefSeq" id="WP_022937449.1">
    <property type="nucleotide sequence ID" value="NZ_CABKRQ010000003.1"/>
</dbReference>
<evidence type="ECO:0000313" key="8">
    <source>
        <dbReference type="Proteomes" id="UP000247612"/>
    </source>
</evidence>
<dbReference type="PANTHER" id="PTHR10534">
    <property type="entry name" value="PYRIDOXAL KINASE"/>
    <property type="match status" value="1"/>
</dbReference>
<proteinExistence type="predicted"/>
<keyword evidence="8" id="KW-1185">Reference proteome</keyword>
<keyword evidence="4 7" id="KW-0418">Kinase</keyword>
<sequence>MSVKKVCLINDIAGYGRVASTAMIPVLCSQNIMSSILPTALVSNVLDYGKFHIEDLKEVMAKTIDVWNQLDFHFDAIATGFVNSDGEFELIENYLRQQQNTLILVDPTVGDDGHLYPGLDPHIVDRMRSLIACGHVITPNMTEAALLLGEDLRDIDESKIDQWVERLREMGAESVVITSVFLKDDPRGYMFGYDHDTQKPFKLTFTPIDARFPGTGDVFAAVLLSKLLSGHSLKEACQIASDFIYDCINDSMLADYDHIEGMLVEKNLYRIMELDHVKG</sequence>
<keyword evidence="5" id="KW-0067">ATP-binding</keyword>
<dbReference type="NCBIfam" id="NF005491">
    <property type="entry name" value="PRK07105.1"/>
    <property type="match status" value="1"/>
</dbReference>
<dbReference type="GO" id="GO:0005524">
    <property type="term" value="F:ATP binding"/>
    <property type="evidence" value="ECO:0007669"/>
    <property type="project" value="UniProtKB-KW"/>
</dbReference>
<keyword evidence="3" id="KW-0547">Nucleotide-binding</keyword>
<accession>A0A318KMF6</accession>
<evidence type="ECO:0000256" key="4">
    <source>
        <dbReference type="ARBA" id="ARBA00022777"/>
    </source>
</evidence>
<gene>
    <name evidence="7" type="ORF">DES51_10678</name>
</gene>
<dbReference type="PANTHER" id="PTHR10534:SF2">
    <property type="entry name" value="PYRIDOXAL KINASE"/>
    <property type="match status" value="1"/>
</dbReference>
<dbReference type="GO" id="GO:0009443">
    <property type="term" value="P:pyridoxal 5'-phosphate salvage"/>
    <property type="evidence" value="ECO:0007669"/>
    <property type="project" value="InterPro"/>
</dbReference>
<feature type="domain" description="Pyridoxamine kinase/Phosphomethylpyrimidine kinase" evidence="6">
    <location>
        <begin position="61"/>
        <end position="252"/>
    </location>
</feature>
<dbReference type="Gene3D" id="3.40.1190.20">
    <property type="match status" value="1"/>
</dbReference>
<dbReference type="SUPFAM" id="SSF53613">
    <property type="entry name" value="Ribokinase-like"/>
    <property type="match status" value="1"/>
</dbReference>
<evidence type="ECO:0000259" key="6">
    <source>
        <dbReference type="Pfam" id="PF08543"/>
    </source>
</evidence>
<evidence type="ECO:0000256" key="5">
    <source>
        <dbReference type="ARBA" id="ARBA00022840"/>
    </source>
</evidence>
<dbReference type="GO" id="GO:0005829">
    <property type="term" value="C:cytosol"/>
    <property type="evidence" value="ECO:0007669"/>
    <property type="project" value="TreeGrafter"/>
</dbReference>
<dbReference type="AlphaFoldDB" id="A0A318KMF6"/>